<feature type="chain" id="PRO_5025605009" evidence="6">
    <location>
        <begin position="20"/>
        <end position="493"/>
    </location>
</feature>
<keyword evidence="4" id="KW-0378">Hydrolase</keyword>
<dbReference type="SUPFAM" id="SSF51126">
    <property type="entry name" value="Pectin lyase-like"/>
    <property type="match status" value="1"/>
</dbReference>
<keyword evidence="6" id="KW-0732">Signal</keyword>
<dbReference type="Gene3D" id="2.160.20.10">
    <property type="entry name" value="Single-stranded right-handed beta-helix, Pectin lyase-like"/>
    <property type="match status" value="2"/>
</dbReference>
<name>A0A6C2ULI1_9BACT</name>
<evidence type="ECO:0000256" key="3">
    <source>
        <dbReference type="ARBA" id="ARBA00022737"/>
    </source>
</evidence>
<dbReference type="RefSeq" id="WP_136062341.1">
    <property type="nucleotide sequence ID" value="NZ_CAAHFH010000002.1"/>
</dbReference>
<evidence type="ECO:0000256" key="4">
    <source>
        <dbReference type="ARBA" id="ARBA00022801"/>
    </source>
</evidence>
<dbReference type="InterPro" id="IPR011050">
    <property type="entry name" value="Pectin_lyase_fold/virulence"/>
</dbReference>
<evidence type="ECO:0000313" key="8">
    <source>
        <dbReference type="EMBL" id="VGO20829.1"/>
    </source>
</evidence>
<comment type="catalytic activity">
    <reaction evidence="1">
        <text>Hydrolysis of terminal, non-reducing alpha-D-galactose residues in alpha-D-galactosides, including galactose oligosaccharides, galactomannans and galactolipids.</text>
        <dbReference type="EC" id="3.2.1.22"/>
    </reaction>
</comment>
<dbReference type="AlphaFoldDB" id="A0A6C2ULI1"/>
<feature type="domain" description="GLAA-B beta-barrel" evidence="7">
    <location>
        <begin position="323"/>
        <end position="383"/>
    </location>
</feature>
<keyword evidence="9" id="KW-1185">Reference proteome</keyword>
<evidence type="ECO:0000256" key="5">
    <source>
        <dbReference type="ARBA" id="ARBA00023295"/>
    </source>
</evidence>
<proteinExistence type="predicted"/>
<accession>A0A6C2ULI1</accession>
<sequence>MIGRLVALALMCGAGVLHAEEFESWVRAEVASGKKTIVLPKGTHHAYAKNGIQRTLHISNNNDGMKQILFDLQDAEDLVIDGNGAELIFHGHIIPFYLKNAKNVTIKNLTIDWEHPFFSQGEIVNVGKGFFDVRFGDEYPVGIRDERLVFLNPDLPEPMDFNNINIVNPELGRLVFKSQDEYGVGSDHTAELLEKNLVRLRSLHILSPLKPGHIAVFQYNDRSSPGFTVHRSENIHLQNITMYHAAGFGSIFEGSRNIYIDRLKAVRRPNSGRWYTTHHDVTHFVECRGDIHITNCRFEFQGDDDCNIHGIFRPVMRKEDDKTLRTRLNHFQQMGVDTLFMGDMIGFHDAETLELLGEGKLAKFMDRDPAQEDRLVFEDPLPDLDWKNVVVTLRAYDTDVQISNNHFSNHRARNLLIKTLGKVRIHDNYFNVQGCAIKIRSEATSWYEAGGVEDVEIYNNVFDQCNSGGFSQATFHIHATLIITIVKFRFIRM</sequence>
<organism evidence="8 9">
    <name type="scientific">Pontiella sulfatireligans</name>
    <dbReference type="NCBI Taxonomy" id="2750658"/>
    <lineage>
        <taxon>Bacteria</taxon>
        <taxon>Pseudomonadati</taxon>
        <taxon>Kiritimatiellota</taxon>
        <taxon>Kiritimatiellia</taxon>
        <taxon>Kiritimatiellales</taxon>
        <taxon>Pontiellaceae</taxon>
        <taxon>Pontiella</taxon>
    </lineage>
</organism>
<protein>
    <submittedName>
        <fullName evidence="8">Alpha-1,3-galactosidase B</fullName>
    </submittedName>
</protein>
<comment type="catalytic activity">
    <reaction evidence="2">
        <text>Hydrolysis of terminal, non-reducing branched (1-&gt;3)-alpha-D-galactosidic residues, producing free D-galactose.</text>
        <dbReference type="EC" id="3.2.1.n1"/>
    </reaction>
</comment>
<evidence type="ECO:0000256" key="1">
    <source>
        <dbReference type="ARBA" id="ARBA00001255"/>
    </source>
</evidence>
<evidence type="ECO:0000256" key="2">
    <source>
        <dbReference type="ARBA" id="ARBA00001271"/>
    </source>
</evidence>
<dbReference type="InterPro" id="IPR056441">
    <property type="entry name" value="Beta-barrel_GLAA-B_II"/>
</dbReference>
<feature type="signal peptide" evidence="6">
    <location>
        <begin position="1"/>
        <end position="19"/>
    </location>
</feature>
<reference evidence="8 9" key="1">
    <citation type="submission" date="2019-04" db="EMBL/GenBank/DDBJ databases">
        <authorList>
            <person name="Van Vliet M D."/>
        </authorList>
    </citation>
    <scope>NUCLEOTIDE SEQUENCE [LARGE SCALE GENOMIC DNA]</scope>
    <source>
        <strain evidence="8 9">F21</strain>
    </source>
</reference>
<evidence type="ECO:0000313" key="9">
    <source>
        <dbReference type="Proteomes" id="UP000346198"/>
    </source>
</evidence>
<dbReference type="InterPro" id="IPR012334">
    <property type="entry name" value="Pectin_lyas_fold"/>
</dbReference>
<dbReference type="EMBL" id="CAAHFH010000002">
    <property type="protein sequence ID" value="VGO20829.1"/>
    <property type="molecule type" value="Genomic_DNA"/>
</dbReference>
<keyword evidence="3" id="KW-0677">Repeat</keyword>
<dbReference type="Proteomes" id="UP000346198">
    <property type="component" value="Unassembled WGS sequence"/>
</dbReference>
<keyword evidence="5" id="KW-0326">Glycosidase</keyword>
<dbReference type="GO" id="GO:0004557">
    <property type="term" value="F:alpha-galactosidase activity"/>
    <property type="evidence" value="ECO:0007669"/>
    <property type="project" value="UniProtKB-EC"/>
</dbReference>
<evidence type="ECO:0000259" key="7">
    <source>
        <dbReference type="Pfam" id="PF23764"/>
    </source>
</evidence>
<dbReference type="Pfam" id="PF23764">
    <property type="entry name" value="Beta-barrel_GLAA-B_II"/>
    <property type="match status" value="1"/>
</dbReference>
<gene>
    <name evidence="8" type="primary">glaB_6</name>
    <name evidence="8" type="ORF">SCARR_02896</name>
</gene>
<evidence type="ECO:0000256" key="6">
    <source>
        <dbReference type="SAM" id="SignalP"/>
    </source>
</evidence>